<organism evidence="2 3">
    <name type="scientific">Azotobacter vinelandii (strain DJ / ATCC BAA-1303)</name>
    <dbReference type="NCBI Taxonomy" id="322710"/>
    <lineage>
        <taxon>Bacteria</taxon>
        <taxon>Pseudomonadati</taxon>
        <taxon>Pseudomonadota</taxon>
        <taxon>Gammaproteobacteria</taxon>
        <taxon>Pseudomonadales</taxon>
        <taxon>Pseudomonadaceae</taxon>
        <taxon>Azotobacter</taxon>
    </lineage>
</organism>
<reference evidence="2 3" key="1">
    <citation type="journal article" date="2009" name="J. Bacteriol.">
        <title>Genome sequence of Azotobacter vinelandii, an obligate aerobe specialized to support diverse anaerobic metabolic processes.</title>
        <authorList>
            <person name="Setubal J.C."/>
            <person name="dos Santos P."/>
            <person name="Goldman B.S."/>
            <person name="Ertesvag H."/>
            <person name="Espin G."/>
            <person name="Rubio L.M."/>
            <person name="Valla S."/>
            <person name="Almeida N.F."/>
            <person name="Balasubramanian D."/>
            <person name="Cromes L."/>
            <person name="Curatti L."/>
            <person name="Du Z."/>
            <person name="Godsy E."/>
            <person name="Goodner B."/>
            <person name="Hellner-Burris K."/>
            <person name="Hernandez J.A."/>
            <person name="Houmiel K."/>
            <person name="Imperial J."/>
            <person name="Kennedy C."/>
            <person name="Larson T.J."/>
            <person name="Latreille P."/>
            <person name="Ligon L.S."/>
            <person name="Lu J."/>
            <person name="Maerk M."/>
            <person name="Miller N.M."/>
            <person name="Norton S."/>
            <person name="O'Carroll I.P."/>
            <person name="Paulsen I."/>
            <person name="Raulfs E.C."/>
            <person name="Roemer R."/>
            <person name="Rosser J."/>
            <person name="Segura D."/>
            <person name="Slater S."/>
            <person name="Stricklin S.L."/>
            <person name="Studholme D.J."/>
            <person name="Sun J."/>
            <person name="Viana C.J."/>
            <person name="Wallin E."/>
            <person name="Wang B."/>
            <person name="Wheeler C."/>
            <person name="Zhu H."/>
            <person name="Dean D.R."/>
            <person name="Dixon R."/>
            <person name="Wood D."/>
        </authorList>
    </citation>
    <scope>NUCLEOTIDE SEQUENCE [LARGE SCALE GENOMIC DNA]</scope>
    <source>
        <strain evidence="3">DJ / ATCC BAA-1303</strain>
    </source>
</reference>
<dbReference type="KEGG" id="avn:Avin_40010"/>
<gene>
    <name evidence="2" type="ordered locus">Avin_40010</name>
</gene>
<name>C1DE31_AZOVD</name>
<protein>
    <submittedName>
        <fullName evidence="2">Uncharacterized protein</fullName>
    </submittedName>
</protein>
<evidence type="ECO:0000313" key="2">
    <source>
        <dbReference type="EMBL" id="ACO80139.1"/>
    </source>
</evidence>
<dbReference type="Proteomes" id="UP000002424">
    <property type="component" value="Chromosome"/>
</dbReference>
<proteinExistence type="predicted"/>
<keyword evidence="3" id="KW-1185">Reference proteome</keyword>
<evidence type="ECO:0000256" key="1">
    <source>
        <dbReference type="SAM" id="MobiDB-lite"/>
    </source>
</evidence>
<dbReference type="HOGENOM" id="CLU_2679760_0_0_6"/>
<evidence type="ECO:0000313" key="3">
    <source>
        <dbReference type="Proteomes" id="UP000002424"/>
    </source>
</evidence>
<sequence>MPSPAVAARQGVISIWNGPAGRDDWPSATGRPRLTHGAAAAGPAAGIAGGTGGQEGSGKEWLGHLAPLLVVIGW</sequence>
<dbReference type="EnsemblBacteria" id="ACO80139">
    <property type="protein sequence ID" value="ACO80139"/>
    <property type="gene ID" value="Avin_40010"/>
</dbReference>
<dbReference type="EMBL" id="CP001157">
    <property type="protein sequence ID" value="ACO80139.1"/>
    <property type="molecule type" value="Genomic_DNA"/>
</dbReference>
<feature type="compositionally biased region" description="Low complexity" evidence="1">
    <location>
        <begin position="37"/>
        <end position="46"/>
    </location>
</feature>
<dbReference type="AlphaFoldDB" id="C1DE31"/>
<accession>C1DE31</accession>
<feature type="region of interest" description="Disordered" evidence="1">
    <location>
        <begin position="17"/>
        <end position="58"/>
    </location>
</feature>
<feature type="compositionally biased region" description="Gly residues" evidence="1">
    <location>
        <begin position="47"/>
        <end position="56"/>
    </location>
</feature>